<accession>A0ABM0VXM0</accession>
<evidence type="ECO:0000256" key="2">
    <source>
        <dbReference type="SAM" id="MobiDB-lite"/>
    </source>
</evidence>
<feature type="compositionally biased region" description="Basic and acidic residues" evidence="2">
    <location>
        <begin position="56"/>
        <end position="84"/>
    </location>
</feature>
<organism evidence="3 4">
    <name type="scientific">Camelina sativa</name>
    <name type="common">False flax</name>
    <name type="synonym">Myagrum sativum</name>
    <dbReference type="NCBI Taxonomy" id="90675"/>
    <lineage>
        <taxon>Eukaryota</taxon>
        <taxon>Viridiplantae</taxon>
        <taxon>Streptophyta</taxon>
        <taxon>Embryophyta</taxon>
        <taxon>Tracheophyta</taxon>
        <taxon>Spermatophyta</taxon>
        <taxon>Magnoliopsida</taxon>
        <taxon>eudicotyledons</taxon>
        <taxon>Gunneridae</taxon>
        <taxon>Pentapetalae</taxon>
        <taxon>rosids</taxon>
        <taxon>malvids</taxon>
        <taxon>Brassicales</taxon>
        <taxon>Brassicaceae</taxon>
        <taxon>Camelineae</taxon>
        <taxon>Camelina</taxon>
    </lineage>
</organism>
<dbReference type="GeneID" id="104743155"/>
<feature type="compositionally biased region" description="Low complexity" evidence="2">
    <location>
        <begin position="33"/>
        <end position="47"/>
    </location>
</feature>
<protein>
    <submittedName>
        <fullName evidence="4">Probable serine/threonine-protein kinase kinX isoform X2</fullName>
    </submittedName>
</protein>
<keyword evidence="4" id="KW-0808">Transferase</keyword>
<keyword evidence="3" id="KW-1185">Reference proteome</keyword>
<feature type="compositionally biased region" description="Basic residues" evidence="2">
    <location>
        <begin position="1"/>
        <end position="15"/>
    </location>
</feature>
<feature type="compositionally biased region" description="Basic and acidic residues" evidence="2">
    <location>
        <begin position="99"/>
        <end position="109"/>
    </location>
</feature>
<dbReference type="PANTHER" id="PTHR33704:SF1">
    <property type="entry name" value="PROTEIN HEAT INTOLERANT 4-RELATED"/>
    <property type="match status" value="1"/>
</dbReference>
<feature type="compositionally biased region" description="Basic and acidic residues" evidence="2">
    <location>
        <begin position="128"/>
        <end position="141"/>
    </location>
</feature>
<feature type="coiled-coil region" evidence="1">
    <location>
        <begin position="414"/>
        <end position="441"/>
    </location>
</feature>
<keyword evidence="1" id="KW-0175">Coiled coil</keyword>
<dbReference type="PANTHER" id="PTHR33704">
    <property type="entry name" value="PROTEIN HEAT INTOLERANT 4-RELATED"/>
    <property type="match status" value="1"/>
</dbReference>
<feature type="compositionally biased region" description="Acidic residues" evidence="2">
    <location>
        <begin position="85"/>
        <end position="98"/>
    </location>
</feature>
<evidence type="ECO:0000256" key="1">
    <source>
        <dbReference type="SAM" id="Coils"/>
    </source>
</evidence>
<reference evidence="4" key="2">
    <citation type="submission" date="2025-08" db="UniProtKB">
        <authorList>
            <consortium name="RefSeq"/>
        </authorList>
    </citation>
    <scope>IDENTIFICATION</scope>
    <source>
        <tissue evidence="4">Leaf</tissue>
    </source>
</reference>
<reference evidence="3" key="1">
    <citation type="journal article" date="2014" name="Nat. Commun.">
        <title>The emerging biofuel crop Camelina sativa retains a highly undifferentiated hexaploid genome structure.</title>
        <authorList>
            <person name="Kagale S."/>
            <person name="Koh C."/>
            <person name="Nixon J."/>
            <person name="Bollina V."/>
            <person name="Clarke W.E."/>
            <person name="Tuteja R."/>
            <person name="Spillane C."/>
            <person name="Robinson S.J."/>
            <person name="Links M.G."/>
            <person name="Clarke C."/>
            <person name="Higgins E.E."/>
            <person name="Huebert T."/>
            <person name="Sharpe A.G."/>
            <person name="Parkin I.A."/>
        </authorList>
    </citation>
    <scope>NUCLEOTIDE SEQUENCE [LARGE SCALE GENOMIC DNA]</scope>
    <source>
        <strain evidence="3">cv. DH55</strain>
    </source>
</reference>
<feature type="compositionally biased region" description="Acidic residues" evidence="2">
    <location>
        <begin position="110"/>
        <end position="127"/>
    </location>
</feature>
<proteinExistence type="predicted"/>
<name>A0ABM0VXM0_CAMSA</name>
<gene>
    <name evidence="4" type="primary">LOC104743155</name>
</gene>
<dbReference type="Proteomes" id="UP000694864">
    <property type="component" value="Chromosome 2"/>
</dbReference>
<dbReference type="GO" id="GO:0016301">
    <property type="term" value="F:kinase activity"/>
    <property type="evidence" value="ECO:0007669"/>
    <property type="project" value="UniProtKB-KW"/>
</dbReference>
<dbReference type="RefSeq" id="XP_010462593.1">
    <property type="nucleotide sequence ID" value="XM_010464291.1"/>
</dbReference>
<keyword evidence="4" id="KW-0418">Kinase</keyword>
<sequence length="495" mass="56069">MRKGTKKKGGSRGGRKAGSTSSASKKNVDAVVETSTQETQPTQTSTQETEETEALEPEKEGDNKEEAKEDQQEEAEKVESKPAEEGDNEEEAKEDQQEEAAKVESKPAAEEGDNEEEAKEDQDEEIEEAKPDSATQKEKAKGASSSQPQPLRRGKRKRGSKMTPEKKTTPKAKRAKATKTQEDEPEYFMEKRNLEDLWKAAFPVGTEWDQMESLDEFNWDFTNLEEALEEGGKLYGKKVYVFGCTESQSLPYKDETKDVLVPAVVCVESSIPPSDQIGVASVQGEVGEIIPMKTMKMAWVPYIPLEKRDRQVDRMNFQIYILGCTQRRSALKHLKDDRVKKFNYCLPYIDNPYKVDESEQSTVVQIMFPSEPPVACEYDWVNSEIEEFTDNLIKEETLLPEQKDEFEEFVKVESDKAKTAYEEAQQARENAKEGLSAETKKAYEEMKLYKFYPLPSPDTPDVAGIEKVLREGSRSPIIISPKPRKLFVSANIMNN</sequence>
<dbReference type="InterPro" id="IPR039313">
    <property type="entry name" value="HIT4"/>
</dbReference>
<evidence type="ECO:0000313" key="4">
    <source>
        <dbReference type="RefSeq" id="XP_010462593.1"/>
    </source>
</evidence>
<evidence type="ECO:0000313" key="3">
    <source>
        <dbReference type="Proteomes" id="UP000694864"/>
    </source>
</evidence>
<feature type="region of interest" description="Disordered" evidence="2">
    <location>
        <begin position="1"/>
        <end position="184"/>
    </location>
</feature>